<dbReference type="Proteomes" id="UP000663862">
    <property type="component" value="Unassembled WGS sequence"/>
</dbReference>
<proteinExistence type="predicted"/>
<evidence type="ECO:0000313" key="8">
    <source>
        <dbReference type="Proteomes" id="UP000663873"/>
    </source>
</evidence>
<evidence type="ECO:0000313" key="3">
    <source>
        <dbReference type="EMBL" id="CAF4269072.1"/>
    </source>
</evidence>
<accession>A0A817SM06</accession>
<feature type="region of interest" description="Disordered" evidence="1">
    <location>
        <begin position="137"/>
        <end position="157"/>
    </location>
</feature>
<dbReference type="EMBL" id="CAJOBP010007752">
    <property type="protein sequence ID" value="CAF4521072.1"/>
    <property type="molecule type" value="Genomic_DNA"/>
</dbReference>
<dbReference type="OrthoDB" id="1924287at2759"/>
<keyword evidence="8" id="KW-1185">Reference proteome</keyword>
<dbReference type="Proteomes" id="UP000663825">
    <property type="component" value="Unassembled WGS sequence"/>
</dbReference>
<dbReference type="Gene3D" id="1.25.40.180">
    <property type="match status" value="1"/>
</dbReference>
<dbReference type="EMBL" id="CAJOBQ010001105">
    <property type="protein sequence ID" value="CAF4455829.1"/>
    <property type="molecule type" value="Genomic_DNA"/>
</dbReference>
<organism evidence="2 7">
    <name type="scientific">Rotaria socialis</name>
    <dbReference type="NCBI Taxonomy" id="392032"/>
    <lineage>
        <taxon>Eukaryota</taxon>
        <taxon>Metazoa</taxon>
        <taxon>Spiralia</taxon>
        <taxon>Gnathifera</taxon>
        <taxon>Rotifera</taxon>
        <taxon>Eurotatoria</taxon>
        <taxon>Bdelloidea</taxon>
        <taxon>Philodinida</taxon>
        <taxon>Philodinidae</taxon>
        <taxon>Rotaria</taxon>
    </lineage>
</organism>
<dbReference type="AlphaFoldDB" id="A0A817SM06"/>
<evidence type="ECO:0000256" key="1">
    <source>
        <dbReference type="SAM" id="MobiDB-lite"/>
    </source>
</evidence>
<dbReference type="Proteomes" id="UP000663851">
    <property type="component" value="Unassembled WGS sequence"/>
</dbReference>
<dbReference type="Proteomes" id="UP000663848">
    <property type="component" value="Unassembled WGS sequence"/>
</dbReference>
<dbReference type="EMBL" id="CAJOBR010020434">
    <property type="protein sequence ID" value="CAF4929418.1"/>
    <property type="molecule type" value="Genomic_DNA"/>
</dbReference>
<comment type="caution">
    <text evidence="2">The sequence shown here is derived from an EMBL/GenBank/DDBJ whole genome shotgun (WGS) entry which is preliminary data.</text>
</comment>
<evidence type="ECO:0000313" key="2">
    <source>
        <dbReference type="EMBL" id="CAF3305477.1"/>
    </source>
</evidence>
<sequence length="157" mass="17990">MSKSNAIPALSETVSNAVAADDDQVYIPRTKRPHKEDLFIDKASLEHQSVAWYAFKETINDLVKQIHTSNVKIIIRQLLQNSIIRFRGILANNEFHFDEYYEANEENYTLLRKIKFNDTVLSQHLLESSQQQNQQVDNYTADLDLSSSGSSVGEKEN</sequence>
<name>A0A817SM06_9BILA</name>
<evidence type="ECO:0000313" key="5">
    <source>
        <dbReference type="EMBL" id="CAF4521072.1"/>
    </source>
</evidence>
<protein>
    <submittedName>
        <fullName evidence="2">Uncharacterized protein</fullName>
    </submittedName>
</protein>
<dbReference type="EMBL" id="CAJOBO010000669">
    <property type="protein sequence ID" value="CAF4269072.1"/>
    <property type="molecule type" value="Genomic_DNA"/>
</dbReference>
<evidence type="ECO:0000313" key="4">
    <source>
        <dbReference type="EMBL" id="CAF4455829.1"/>
    </source>
</evidence>
<evidence type="ECO:0000313" key="6">
    <source>
        <dbReference type="EMBL" id="CAF4929418.1"/>
    </source>
</evidence>
<gene>
    <name evidence="3" type="ORF">HFQ381_LOCUS11554</name>
    <name evidence="6" type="ORF">QYT958_LOCUS31912</name>
    <name evidence="2" type="ORF">TIS948_LOCUS18752</name>
    <name evidence="4" type="ORF">TSG867_LOCUS17372</name>
    <name evidence="5" type="ORF">UJA718_LOCUS27615</name>
</gene>
<reference evidence="2" key="1">
    <citation type="submission" date="2021-02" db="EMBL/GenBank/DDBJ databases">
        <authorList>
            <person name="Nowell W R."/>
        </authorList>
    </citation>
    <scope>NUCLEOTIDE SEQUENCE</scope>
</reference>
<dbReference type="Proteomes" id="UP000663873">
    <property type="component" value="Unassembled WGS sequence"/>
</dbReference>
<evidence type="ECO:0000313" key="7">
    <source>
        <dbReference type="Proteomes" id="UP000663825"/>
    </source>
</evidence>
<dbReference type="EMBL" id="CAJNXB010003300">
    <property type="protein sequence ID" value="CAF3305477.1"/>
    <property type="molecule type" value="Genomic_DNA"/>
</dbReference>